<reference evidence="1 2" key="1">
    <citation type="submission" date="2018-07" db="EMBL/GenBank/DDBJ databases">
        <title>Giant CbK-like Caulobacter bacteriophages have genetically divergent genomes.</title>
        <authorList>
            <person name="Wilson K.M."/>
            <person name="Ely B."/>
        </authorList>
    </citation>
    <scope>NUCLEOTIDE SEQUENCE [LARGE SCALE GENOMIC DNA]</scope>
</reference>
<evidence type="ECO:0000313" key="2">
    <source>
        <dbReference type="Proteomes" id="UP000258997"/>
    </source>
</evidence>
<dbReference type="Proteomes" id="UP000258997">
    <property type="component" value="Segment"/>
</dbReference>
<dbReference type="EMBL" id="MH588544">
    <property type="protein sequence ID" value="AXQ68474.1"/>
    <property type="molecule type" value="Genomic_DNA"/>
</dbReference>
<gene>
    <name evidence="1" type="ORF">CcrBL10_gp270</name>
</gene>
<proteinExistence type="predicted"/>
<sequence length="112" mass="12878">MQAENYTQNLSDWSQYRNNGRGGCGLKRAEGTISKRAYERLIREAKRDFLSGFDIDWSKYGEPTVTFYDMLTAQIEWPNLKSGQLITLTHIWFERKTGEILQAGSNHGSLTL</sequence>
<keyword evidence="2" id="KW-1185">Reference proteome</keyword>
<protein>
    <submittedName>
        <fullName evidence="1">Uncharacterized protein</fullName>
    </submittedName>
</protein>
<organism evidence="1 2">
    <name type="scientific">Caulobacter phage CcrBL10</name>
    <dbReference type="NCBI Taxonomy" id="2283269"/>
    <lineage>
        <taxon>Viruses</taxon>
        <taxon>Duplodnaviria</taxon>
        <taxon>Heunggongvirae</taxon>
        <taxon>Uroviricota</taxon>
        <taxon>Caudoviricetes</taxon>
        <taxon>Jeanschmidtviridae</taxon>
        <taxon>Poindextervirus</taxon>
        <taxon>Poindextervirus BL10</taxon>
    </lineage>
</organism>
<name>A0A385E9F4_9CAUD</name>
<evidence type="ECO:0000313" key="1">
    <source>
        <dbReference type="EMBL" id="AXQ68474.1"/>
    </source>
</evidence>
<accession>A0A385E9F4</accession>